<reference evidence="1 3" key="2">
    <citation type="submission" date="2020-05" db="EMBL/GenBank/DDBJ databases">
        <authorList>
            <person name="Campoy J."/>
            <person name="Schneeberger K."/>
            <person name="Spophaly S."/>
        </authorList>
    </citation>
    <scope>NUCLEOTIDE SEQUENCE [LARGE SCALE GENOMIC DNA]</scope>
    <source>
        <strain evidence="1">PruArmRojPasFocal</strain>
    </source>
</reference>
<dbReference type="EMBL" id="CAEKKB010000001">
    <property type="protein sequence ID" value="CAB4291969.1"/>
    <property type="molecule type" value="Genomic_DNA"/>
</dbReference>
<name>A0A6J5TBY5_PRUAR</name>
<evidence type="ECO:0000313" key="2">
    <source>
        <dbReference type="EMBL" id="CAB4291969.1"/>
    </source>
</evidence>
<evidence type="ECO:0000313" key="1">
    <source>
        <dbReference type="EMBL" id="CAB4261424.1"/>
    </source>
</evidence>
<dbReference type="EMBL" id="CAEKDK010000001">
    <property type="protein sequence ID" value="CAB4261424.1"/>
    <property type="molecule type" value="Genomic_DNA"/>
</dbReference>
<accession>A0A6J5TBY5</accession>
<proteinExistence type="predicted"/>
<dbReference type="Proteomes" id="UP000507222">
    <property type="component" value="Unassembled WGS sequence"/>
</dbReference>
<reference evidence="4" key="1">
    <citation type="journal article" date="2020" name="Genome Biol.">
        <title>Gamete binning: chromosome-level and haplotype-resolved genome assembly enabled by high-throughput single-cell sequencing of gamete genomes.</title>
        <authorList>
            <person name="Campoy J.A."/>
            <person name="Sun H."/>
            <person name="Goel M."/>
            <person name="Jiao W.-B."/>
            <person name="Folz-Donahue K."/>
            <person name="Wang N."/>
            <person name="Rubio M."/>
            <person name="Liu C."/>
            <person name="Kukat C."/>
            <person name="Ruiz D."/>
            <person name="Huettel B."/>
            <person name="Schneeberger K."/>
        </authorList>
    </citation>
    <scope>NUCLEOTIDE SEQUENCE [LARGE SCALE GENOMIC DNA]</scope>
    <source>
        <strain evidence="4">cv. Rojo Pasion</strain>
    </source>
</reference>
<protein>
    <submittedName>
        <fullName evidence="1">Uncharacterized protein</fullName>
    </submittedName>
</protein>
<evidence type="ECO:0000313" key="4">
    <source>
        <dbReference type="Proteomes" id="UP000507245"/>
    </source>
</evidence>
<gene>
    <name evidence="1" type="ORF">CURHAP_LOCUS114</name>
    <name evidence="2" type="ORF">ORAREDHAP_LOCUS39</name>
</gene>
<organism evidence="1 3">
    <name type="scientific">Prunus armeniaca</name>
    <name type="common">Apricot</name>
    <name type="synonym">Armeniaca vulgaris</name>
    <dbReference type="NCBI Taxonomy" id="36596"/>
    <lineage>
        <taxon>Eukaryota</taxon>
        <taxon>Viridiplantae</taxon>
        <taxon>Streptophyta</taxon>
        <taxon>Embryophyta</taxon>
        <taxon>Tracheophyta</taxon>
        <taxon>Spermatophyta</taxon>
        <taxon>Magnoliopsida</taxon>
        <taxon>eudicotyledons</taxon>
        <taxon>Gunneridae</taxon>
        <taxon>Pentapetalae</taxon>
        <taxon>rosids</taxon>
        <taxon>fabids</taxon>
        <taxon>Rosales</taxon>
        <taxon>Rosaceae</taxon>
        <taxon>Amygdaloideae</taxon>
        <taxon>Amygdaleae</taxon>
        <taxon>Prunus</taxon>
    </lineage>
</organism>
<dbReference type="Proteomes" id="UP000507245">
    <property type="component" value="Unassembled WGS sequence"/>
</dbReference>
<keyword evidence="4" id="KW-1185">Reference proteome</keyword>
<evidence type="ECO:0000313" key="3">
    <source>
        <dbReference type="Proteomes" id="UP000507222"/>
    </source>
</evidence>
<sequence>MALKQDMLPLDCALYGIEARIQKEVSWNSSIDSTRQLIGLVSHAMVELGDGKNFIWEIRDMENFEITYALKD</sequence>
<dbReference type="AlphaFoldDB" id="A0A6J5TBY5"/>